<dbReference type="SUPFAM" id="SSF48452">
    <property type="entry name" value="TPR-like"/>
    <property type="match status" value="1"/>
</dbReference>
<comment type="function">
    <text evidence="9">Component of the signal recognition particle (SRP) complex, a ribonucleoprotein complex that mediates the cotranslational targeting of secretory and membrane proteins to the endoplasmic reticulum (ER).</text>
</comment>
<dbReference type="STRING" id="569365.A0A0D2AZN2"/>
<keyword evidence="8 9" id="KW-0687">Ribonucleoprotein</keyword>
<dbReference type="InterPro" id="IPR013699">
    <property type="entry name" value="Signal_recog_part_SRP72_RNA-bd"/>
</dbReference>
<organism evidence="12 13">
    <name type="scientific">Cladophialophora immunda</name>
    <dbReference type="NCBI Taxonomy" id="569365"/>
    <lineage>
        <taxon>Eukaryota</taxon>
        <taxon>Fungi</taxon>
        <taxon>Dikarya</taxon>
        <taxon>Ascomycota</taxon>
        <taxon>Pezizomycotina</taxon>
        <taxon>Eurotiomycetes</taxon>
        <taxon>Chaetothyriomycetidae</taxon>
        <taxon>Chaetothyriales</taxon>
        <taxon>Herpotrichiellaceae</taxon>
        <taxon>Cladophialophora</taxon>
    </lineage>
</organism>
<evidence type="ECO:0000313" key="12">
    <source>
        <dbReference type="EMBL" id="KIW30762.1"/>
    </source>
</evidence>
<dbReference type="RefSeq" id="XP_016250978.1">
    <property type="nucleotide sequence ID" value="XM_016389076.1"/>
</dbReference>
<feature type="compositionally biased region" description="Basic residues" evidence="10">
    <location>
        <begin position="643"/>
        <end position="652"/>
    </location>
</feature>
<dbReference type="GO" id="GO:0008312">
    <property type="term" value="F:7S RNA binding"/>
    <property type="evidence" value="ECO:0007669"/>
    <property type="project" value="InterPro"/>
</dbReference>
<evidence type="ECO:0000259" key="11">
    <source>
        <dbReference type="Pfam" id="PF08492"/>
    </source>
</evidence>
<dbReference type="GO" id="GO:0043022">
    <property type="term" value="F:ribosome binding"/>
    <property type="evidence" value="ECO:0007669"/>
    <property type="project" value="TreeGrafter"/>
</dbReference>
<dbReference type="VEuPathDB" id="FungiDB:PV07_02464"/>
<dbReference type="Gene3D" id="1.25.40.10">
    <property type="entry name" value="Tetratricopeptide repeat domain"/>
    <property type="match status" value="2"/>
</dbReference>
<protein>
    <recommendedName>
        <fullName evidence="4 9">Signal recognition particle subunit SRP72</fullName>
    </recommendedName>
</protein>
<dbReference type="PANTHER" id="PTHR14094:SF9">
    <property type="entry name" value="SIGNAL RECOGNITION PARTICLE SUBUNIT SRP72"/>
    <property type="match status" value="1"/>
</dbReference>
<dbReference type="GO" id="GO:0006614">
    <property type="term" value="P:SRP-dependent cotranslational protein targeting to membrane"/>
    <property type="evidence" value="ECO:0007669"/>
    <property type="project" value="UniProtKB-UniRule"/>
</dbReference>
<evidence type="ECO:0000313" key="13">
    <source>
        <dbReference type="Proteomes" id="UP000054466"/>
    </source>
</evidence>
<evidence type="ECO:0000256" key="1">
    <source>
        <dbReference type="ARBA" id="ARBA00004240"/>
    </source>
</evidence>
<name>A0A0D2AZN2_9EURO</name>
<keyword evidence="6" id="KW-0256">Endoplasmic reticulum</keyword>
<proteinExistence type="inferred from homology"/>
<evidence type="ECO:0000256" key="8">
    <source>
        <dbReference type="ARBA" id="ARBA00023274"/>
    </source>
</evidence>
<dbReference type="GO" id="GO:0005783">
    <property type="term" value="C:endoplasmic reticulum"/>
    <property type="evidence" value="ECO:0007669"/>
    <property type="project" value="UniProtKB-SubCell"/>
</dbReference>
<keyword evidence="13" id="KW-1185">Reference proteome</keyword>
<evidence type="ECO:0000256" key="7">
    <source>
        <dbReference type="ARBA" id="ARBA00023135"/>
    </source>
</evidence>
<dbReference type="Pfam" id="PF08492">
    <property type="entry name" value="SRP72"/>
    <property type="match status" value="1"/>
</dbReference>
<feature type="compositionally biased region" description="Low complexity" evidence="10">
    <location>
        <begin position="630"/>
        <end position="642"/>
    </location>
</feature>
<dbReference type="InterPro" id="IPR011990">
    <property type="entry name" value="TPR-like_helical_dom_sf"/>
</dbReference>
<dbReference type="InterPro" id="IPR026270">
    <property type="entry name" value="SRP72"/>
</dbReference>
<dbReference type="Pfam" id="PF17004">
    <property type="entry name" value="SRP_TPR_like"/>
    <property type="match status" value="1"/>
</dbReference>
<evidence type="ECO:0000256" key="4">
    <source>
        <dbReference type="ARBA" id="ARBA00018350"/>
    </source>
</evidence>
<dbReference type="EMBL" id="KN847041">
    <property type="protein sequence ID" value="KIW30762.1"/>
    <property type="molecule type" value="Genomic_DNA"/>
</dbReference>
<evidence type="ECO:0000256" key="3">
    <source>
        <dbReference type="ARBA" id="ARBA00007676"/>
    </source>
</evidence>
<sequence length="652" mass="71325">MSASLPSTLSSLLKKASLEDHEQILSECNKALKSSKGSDSETQHVKFVALLKLDRYEDAVKLIEETAGLKKQVELEYAYALYKTGRLKEAAELAATIKGRGAQHIEAQARYRLEDTSIPSELYKQLRSHQVDSEQYDLKVNQGAIDAQAQWLGLVDPQSIRKVGREDLEAFETAYNAACGSIARGEYAQAEVLLKRAKELCKHSDDLTDQQKADELLPISVQQLFVLSSLGKKAEAEKLAGEINAADASDLSTRKIGQNNVLLTSSVLNPFLAHKAFHATPRIPPNDKLFSYQSLPLESNRITIDLQTFKFDGAVSYTSKTIKEGSPPSLSPDVLLASFFNAAAYAKNETGKAAIRKILPVLEKRPKDVGLIITLVQLYVMTGDTTSAVELVESLLKGLENSVVEGEQDIRFNPMLVSLMISLYRKRGQKDDVKQELARAASYWRTKSNAPTSLLTAAGVSLLESQSEEDAKIAADIFTKLREQQPNDKATIAGYVASHAWDDEAVVGADADKLTATSELIRNIDIDLLENTGIPQSSNALTIAQLGRTRKRGAPEGGNLKPKRIRKSRLPKDYDESKKPDPERWLPMRDRSYYRPPKGKKKGKRGGGGGDDRTQGGAVDESLNVDAKPSAAAVVTASTGSSNKKKKGKGKK</sequence>
<evidence type="ECO:0000256" key="2">
    <source>
        <dbReference type="ARBA" id="ARBA00004496"/>
    </source>
</evidence>
<keyword evidence="7 9" id="KW-0733">Signal recognition particle</keyword>
<feature type="region of interest" description="Disordered" evidence="10">
    <location>
        <begin position="544"/>
        <end position="652"/>
    </location>
</feature>
<dbReference type="GO" id="GO:0005786">
    <property type="term" value="C:signal recognition particle, endoplasmic reticulum targeting"/>
    <property type="evidence" value="ECO:0007669"/>
    <property type="project" value="UniProtKB-UniRule"/>
</dbReference>
<dbReference type="GeneID" id="27341658"/>
<dbReference type="OrthoDB" id="5421607at2759"/>
<dbReference type="HOGENOM" id="CLU_013808_3_0_1"/>
<dbReference type="AlphaFoldDB" id="A0A0D2AZN2"/>
<reference evidence="12 13" key="1">
    <citation type="submission" date="2015-01" db="EMBL/GenBank/DDBJ databases">
        <title>The Genome Sequence of Cladophialophora immunda CBS83496.</title>
        <authorList>
            <consortium name="The Broad Institute Genomics Platform"/>
            <person name="Cuomo C."/>
            <person name="de Hoog S."/>
            <person name="Gorbushina A."/>
            <person name="Stielow B."/>
            <person name="Teixiera M."/>
            <person name="Abouelleil A."/>
            <person name="Chapman S.B."/>
            <person name="Priest M."/>
            <person name="Young S.K."/>
            <person name="Wortman J."/>
            <person name="Nusbaum C."/>
            <person name="Birren B."/>
        </authorList>
    </citation>
    <scope>NUCLEOTIDE SEQUENCE [LARGE SCALE GENOMIC DNA]</scope>
    <source>
        <strain evidence="12 13">CBS 83496</strain>
    </source>
</reference>
<dbReference type="InterPro" id="IPR031545">
    <property type="entry name" value="SRP72_TPR-like"/>
</dbReference>
<evidence type="ECO:0000256" key="10">
    <source>
        <dbReference type="SAM" id="MobiDB-lite"/>
    </source>
</evidence>
<comment type="subcellular location">
    <subcellularLocation>
        <location evidence="2 9">Cytoplasm</location>
    </subcellularLocation>
    <subcellularLocation>
        <location evidence="1">Endoplasmic reticulum</location>
    </subcellularLocation>
</comment>
<feature type="compositionally biased region" description="Basic and acidic residues" evidence="10">
    <location>
        <begin position="570"/>
        <end position="593"/>
    </location>
</feature>
<evidence type="ECO:0000256" key="9">
    <source>
        <dbReference type="PIRNR" id="PIRNR038922"/>
    </source>
</evidence>
<feature type="domain" description="Signal recognition particle SRP72 subunit RNA-binding" evidence="11">
    <location>
        <begin position="560"/>
        <end position="596"/>
    </location>
</feature>
<dbReference type="Proteomes" id="UP000054466">
    <property type="component" value="Unassembled WGS sequence"/>
</dbReference>
<dbReference type="PIRSF" id="PIRSF038922">
    <property type="entry name" value="SRP72"/>
    <property type="match status" value="1"/>
</dbReference>
<dbReference type="PANTHER" id="PTHR14094">
    <property type="entry name" value="SIGNAL RECOGNITION PARTICLE 72"/>
    <property type="match status" value="1"/>
</dbReference>
<gene>
    <name evidence="12" type="ORF">PV07_02464</name>
</gene>
<accession>A0A0D2AZN2</accession>
<comment type="similarity">
    <text evidence="3 9">Belongs to the SRP72 family.</text>
</comment>
<keyword evidence="5 9" id="KW-0963">Cytoplasm</keyword>
<evidence type="ECO:0000256" key="6">
    <source>
        <dbReference type="ARBA" id="ARBA00022824"/>
    </source>
</evidence>
<evidence type="ECO:0000256" key="5">
    <source>
        <dbReference type="ARBA" id="ARBA00022490"/>
    </source>
</evidence>